<dbReference type="EMBL" id="JAUSQM010000001">
    <property type="protein sequence ID" value="MDP9821399.1"/>
    <property type="molecule type" value="Genomic_DNA"/>
</dbReference>
<keyword evidence="3" id="KW-1185">Reference proteome</keyword>
<protein>
    <recommendedName>
        <fullName evidence="4">DUF3558 domain-containing protein</fullName>
    </recommendedName>
</protein>
<accession>A0ABT9NMG7</accession>
<evidence type="ECO:0000313" key="2">
    <source>
        <dbReference type="EMBL" id="MDP9821399.1"/>
    </source>
</evidence>
<evidence type="ECO:0008006" key="4">
    <source>
        <dbReference type="Google" id="ProtNLM"/>
    </source>
</evidence>
<sequence>MRGVPVVVAVVGVGLCVLGGCSDSGAPEADPTPGARTSAGPSSAAPTTPDPTAAPSGFVVTGIDCGLLDQRRDAAEDGATDGFADSDRCVANALATGQPATFRLVTESLEGEAVFALFTVEGPGQLTITEDHRAVLVSEIDERVKTCTGARSLSAQGTCETRDVARGADG</sequence>
<gene>
    <name evidence="2" type="ORF">J2S59_001208</name>
</gene>
<proteinExistence type="predicted"/>
<feature type="region of interest" description="Disordered" evidence="1">
    <location>
        <begin position="24"/>
        <end position="55"/>
    </location>
</feature>
<evidence type="ECO:0000256" key="1">
    <source>
        <dbReference type="SAM" id="MobiDB-lite"/>
    </source>
</evidence>
<name>A0ABT9NMG7_9ACTN</name>
<comment type="caution">
    <text evidence="2">The sequence shown here is derived from an EMBL/GenBank/DDBJ whole genome shotgun (WGS) entry which is preliminary data.</text>
</comment>
<dbReference type="Proteomes" id="UP001240447">
    <property type="component" value="Unassembled WGS sequence"/>
</dbReference>
<dbReference type="RefSeq" id="WP_181642453.1">
    <property type="nucleotide sequence ID" value="NZ_CCXJ01000659.1"/>
</dbReference>
<dbReference type="PROSITE" id="PS51257">
    <property type="entry name" value="PROKAR_LIPOPROTEIN"/>
    <property type="match status" value="1"/>
</dbReference>
<organism evidence="2 3">
    <name type="scientific">Nocardioides massiliensis</name>
    <dbReference type="NCBI Taxonomy" id="1325935"/>
    <lineage>
        <taxon>Bacteria</taxon>
        <taxon>Bacillati</taxon>
        <taxon>Actinomycetota</taxon>
        <taxon>Actinomycetes</taxon>
        <taxon>Propionibacteriales</taxon>
        <taxon>Nocardioidaceae</taxon>
        <taxon>Nocardioides</taxon>
    </lineage>
</organism>
<evidence type="ECO:0000313" key="3">
    <source>
        <dbReference type="Proteomes" id="UP001240447"/>
    </source>
</evidence>
<feature type="compositionally biased region" description="Low complexity" evidence="1">
    <location>
        <begin position="33"/>
        <end position="55"/>
    </location>
</feature>
<reference evidence="2 3" key="1">
    <citation type="submission" date="2023-07" db="EMBL/GenBank/DDBJ databases">
        <title>Sequencing the genomes of 1000 actinobacteria strains.</title>
        <authorList>
            <person name="Klenk H.-P."/>
        </authorList>
    </citation>
    <scope>NUCLEOTIDE SEQUENCE [LARGE SCALE GENOMIC DNA]</scope>
    <source>
        <strain evidence="2 3">GD13</strain>
    </source>
</reference>